<dbReference type="RefSeq" id="WP_272737531.1">
    <property type="nucleotide sequence ID" value="NZ_CP116942.1"/>
</dbReference>
<reference evidence="1" key="1">
    <citation type="submission" date="2023-01" db="EMBL/GenBank/DDBJ databases">
        <title>The diversity of Class Acidimicrobiia in South China Sea sediment environments and the proposal of Iamia marina sp. nov., a novel species of the genus Iamia.</title>
        <authorList>
            <person name="He Y."/>
            <person name="Tian X."/>
        </authorList>
    </citation>
    <scope>NUCLEOTIDE SEQUENCE</scope>
    <source>
        <strain evidence="1">DSM 19957</strain>
    </source>
</reference>
<dbReference type="InterPro" id="IPR015943">
    <property type="entry name" value="WD40/YVTN_repeat-like_dom_sf"/>
</dbReference>
<dbReference type="SUPFAM" id="SSF110296">
    <property type="entry name" value="Oligoxyloglucan reducing end-specific cellobiohydrolase"/>
    <property type="match status" value="2"/>
</dbReference>
<evidence type="ECO:0000313" key="1">
    <source>
        <dbReference type="EMBL" id="WCO68014.1"/>
    </source>
</evidence>
<organism evidence="1 2">
    <name type="scientific">Iamia majanohamensis</name>
    <dbReference type="NCBI Taxonomy" id="467976"/>
    <lineage>
        <taxon>Bacteria</taxon>
        <taxon>Bacillati</taxon>
        <taxon>Actinomycetota</taxon>
        <taxon>Acidimicrobiia</taxon>
        <taxon>Acidimicrobiales</taxon>
        <taxon>Iamiaceae</taxon>
        <taxon>Iamia</taxon>
    </lineage>
</organism>
<gene>
    <name evidence="1" type="ORF">PO878_04660</name>
</gene>
<evidence type="ECO:0000313" key="2">
    <source>
        <dbReference type="Proteomes" id="UP001216390"/>
    </source>
</evidence>
<protein>
    <recommendedName>
        <fullName evidence="3">Exo-alpha-sialidase</fullName>
    </recommendedName>
</protein>
<dbReference type="CDD" id="cd15482">
    <property type="entry name" value="Sialidase_non-viral"/>
    <property type="match status" value="1"/>
</dbReference>
<dbReference type="AlphaFoldDB" id="A0AAE9Y789"/>
<keyword evidence="2" id="KW-1185">Reference proteome</keyword>
<dbReference type="EMBL" id="CP116942">
    <property type="protein sequence ID" value="WCO68014.1"/>
    <property type="molecule type" value="Genomic_DNA"/>
</dbReference>
<evidence type="ECO:0008006" key="3">
    <source>
        <dbReference type="Google" id="ProtNLM"/>
    </source>
</evidence>
<dbReference type="Proteomes" id="UP001216390">
    <property type="component" value="Chromosome"/>
</dbReference>
<proteinExistence type="predicted"/>
<accession>A0AAE9Y789</accession>
<dbReference type="KEGG" id="ima:PO878_04660"/>
<dbReference type="Gene3D" id="2.130.10.10">
    <property type="entry name" value="YVTN repeat-like/Quinoprotein amine dehydrogenase"/>
    <property type="match status" value="2"/>
</dbReference>
<sequence length="279" mass="28161">MLIAVGVVAALVVIVAQRDDSGGESAGGLTGGDFHSLVVDPADPDRIFVGGHQAVSVSTDGGATWAEVEALRDADAMGWSFTDDAVYVSGHPGLNLSTDDASTFERVNDGLPDTDVHAFGAADGVLYGATPSAGVMSAPAGSREWEVRSGSVGQSFFGRLLVGPDDPDRILAADAAAGVAESRDGGRSWELLSSGLPAATWISRGGADDQVVVASGPTGASMSPDGGATWAPLDIPEGVTLVEAVPGVSDLLYAGRHDGSAVDVLVSRDGGTTWTEARA</sequence>
<name>A0AAE9Y789_9ACTN</name>